<dbReference type="AlphaFoldDB" id="A0A0W0TBT8"/>
<comment type="caution">
    <text evidence="1">The sequence shown here is derived from an EMBL/GenBank/DDBJ whole genome shotgun (WGS) entry which is preliminary data.</text>
</comment>
<accession>A0A0W0TBT8</accession>
<organism evidence="1 2">
    <name type="scientific">Legionella drozanskii LLAP-1</name>
    <dbReference type="NCBI Taxonomy" id="1212489"/>
    <lineage>
        <taxon>Bacteria</taxon>
        <taxon>Pseudomonadati</taxon>
        <taxon>Pseudomonadota</taxon>
        <taxon>Gammaproteobacteria</taxon>
        <taxon>Legionellales</taxon>
        <taxon>Legionellaceae</taxon>
        <taxon>Legionella</taxon>
    </lineage>
</organism>
<gene>
    <name evidence="1" type="ORF">Ldro_0397</name>
</gene>
<proteinExistence type="predicted"/>
<name>A0A0W0TBT8_9GAMM</name>
<dbReference type="Gene3D" id="2.60.120.330">
    <property type="entry name" value="B-lactam Antibiotic, Isopenicillin N Synthase, Chain"/>
    <property type="match status" value="1"/>
</dbReference>
<dbReference type="Proteomes" id="UP000054736">
    <property type="component" value="Unassembled WGS sequence"/>
</dbReference>
<reference evidence="1 2" key="1">
    <citation type="submission" date="2015-11" db="EMBL/GenBank/DDBJ databases">
        <title>Genomic analysis of 38 Legionella species identifies large and diverse effector repertoires.</title>
        <authorList>
            <person name="Burstein D."/>
            <person name="Amaro F."/>
            <person name="Zusman T."/>
            <person name="Lifshitz Z."/>
            <person name="Cohen O."/>
            <person name="Gilbert J.A."/>
            <person name="Pupko T."/>
            <person name="Shuman H.A."/>
            <person name="Segal G."/>
        </authorList>
    </citation>
    <scope>NUCLEOTIDE SEQUENCE [LARGE SCALE GENOMIC DNA]</scope>
    <source>
        <strain evidence="1 2">ATCC 700990</strain>
    </source>
</reference>
<keyword evidence="2" id="KW-1185">Reference proteome</keyword>
<dbReference type="PATRIC" id="fig|1212489.4.peg.410"/>
<dbReference type="InterPro" id="IPR027443">
    <property type="entry name" value="IPNS-like_sf"/>
</dbReference>
<evidence type="ECO:0000313" key="1">
    <source>
        <dbReference type="EMBL" id="KTC93026.1"/>
    </source>
</evidence>
<dbReference type="STRING" id="1212489.Ldro_0397"/>
<dbReference type="EMBL" id="LNXY01000003">
    <property type="protein sequence ID" value="KTC93026.1"/>
    <property type="molecule type" value="Genomic_DNA"/>
</dbReference>
<dbReference type="SUPFAM" id="SSF51197">
    <property type="entry name" value="Clavaminate synthase-like"/>
    <property type="match status" value="1"/>
</dbReference>
<dbReference type="OrthoDB" id="5635381at2"/>
<evidence type="ECO:0000313" key="2">
    <source>
        <dbReference type="Proteomes" id="UP000054736"/>
    </source>
</evidence>
<dbReference type="RefSeq" id="WP_058494751.1">
    <property type="nucleotide sequence ID" value="NZ_CAAAIU010000003.1"/>
</dbReference>
<sequence>MVLMSEAIFQHLQQKNYVQVPFPIASELLQQAIDSFFKFLEEPESIKRHIDFTIAPQHRRGDVGFKQRNAGDHLYNDSKDFFHFHPALFKKYEKFLEENPVVNDFMLKAKPIWELVYETVHTILQLFENQFIGIVDKVFATENVHILLRFLKYEWSESGKYLAKPHFDAGSCTLAVAESCPGLRIGSSPESLKTVEHKKEHAIFMLSSNYKQIITTDEYSAGWHDVIQLDETHLGKPFARWAIVAFIDAHGVSALPRTETHKWYAGTA</sequence>
<protein>
    <submittedName>
        <fullName evidence="1">Uncharacterized protein</fullName>
    </submittedName>
</protein>